<name>A0ABY6ZWW0_9PSED</name>
<gene>
    <name evidence="3" type="ORF">OU419_27605</name>
</gene>
<evidence type="ECO:0000313" key="3">
    <source>
        <dbReference type="EMBL" id="WAI49457.1"/>
    </source>
</evidence>
<reference evidence="3" key="1">
    <citation type="submission" date="2022-11" db="EMBL/GenBank/DDBJ databases">
        <title>Pseudomonas triclosanedens sp. nov., a triclosan degrader isolated from activated sludge.</title>
        <authorList>
            <person name="Yin Y."/>
            <person name="Lu Z."/>
        </authorList>
    </citation>
    <scope>NUCLEOTIDE SEQUENCE</scope>
    <source>
        <strain evidence="3">ZM23</strain>
    </source>
</reference>
<dbReference type="PANTHER" id="PTHR33840">
    <property type="match status" value="1"/>
</dbReference>
<evidence type="ECO:0000313" key="4">
    <source>
        <dbReference type="Proteomes" id="UP001163624"/>
    </source>
</evidence>
<feature type="compositionally biased region" description="Basic and acidic residues" evidence="1">
    <location>
        <begin position="601"/>
        <end position="616"/>
    </location>
</feature>
<protein>
    <submittedName>
        <fullName evidence="3">DUF2235 domain-containing protein</fullName>
    </submittedName>
</protein>
<feature type="domain" description="T6SS Phospholipase effector Tle1-like catalytic" evidence="2">
    <location>
        <begin position="323"/>
        <end position="422"/>
    </location>
</feature>
<dbReference type="RefSeq" id="WP_254475467.1">
    <property type="nucleotide sequence ID" value="NZ_CP113432.1"/>
</dbReference>
<evidence type="ECO:0000259" key="2">
    <source>
        <dbReference type="Pfam" id="PF09994"/>
    </source>
</evidence>
<evidence type="ECO:0000256" key="1">
    <source>
        <dbReference type="SAM" id="MobiDB-lite"/>
    </source>
</evidence>
<dbReference type="Pfam" id="PF05488">
    <property type="entry name" value="PAAR_motif"/>
    <property type="match status" value="1"/>
</dbReference>
<dbReference type="EMBL" id="CP113432">
    <property type="protein sequence ID" value="WAI49457.1"/>
    <property type="molecule type" value="Genomic_DNA"/>
</dbReference>
<feature type="region of interest" description="Disordered" evidence="1">
    <location>
        <begin position="586"/>
        <end position="616"/>
    </location>
</feature>
<feature type="region of interest" description="Disordered" evidence="1">
    <location>
        <begin position="108"/>
        <end position="143"/>
    </location>
</feature>
<sequence>MSGKPAARITDAAVCPRCGATAIASGSADILIDGLQAARLGDTCGCGAVIDAQVIPNLLINGRPAAIQGSTINHGGVIIGGSGTVIFGQQHNPAPFTPPQPMSGAMAVAPMPPTATPPAQPGEEAEEPREEEEEEEELEEDTRQRLRLRVFIGFDGTGNNAANTEIGNQCRAAALQLDDEAAQGVYERCKRFQTDPNGSYGNDVSNVWRLHQLYSADPIAKRAQATARVYITGIGTTSGQPDSLMSGQALGRGHTGVIAKVEESFTAITKAVLQVSMSNPGHVIEALELDIFGFSRGAAAARHFVNQVFRKEQGPMGSLLNQNRKAFTADFTLDSSVSIPFIGLFDTVLSVGGLGDWGLPGDALNGDVELYLPPGCATQVVHLTARDEHRYNFPLSRVSAPFLELSLPGAHSDIGGGYPPEMEECLYLARPFCDLVSRDTPFQRTTAYRMAQQATERLQYADLLAPLDARARLVTDAWEHFAPYRGDRRDGMKYVLAAPLMRRTVYGHLSRVYLRVMHALARDAGVPLKDVPTTEELSLPDELEVISITLVDWARRGTGKLSNEQERLLRQRYIHQSSNWNAVAGAGGSRSDVVFPNRPADGSRARYSDQPLRKDA</sequence>
<dbReference type="PANTHER" id="PTHR33840:SF1">
    <property type="entry name" value="TLE1 PHOSPHOLIPASE DOMAIN-CONTAINING PROTEIN"/>
    <property type="match status" value="1"/>
</dbReference>
<feature type="compositionally biased region" description="Pro residues" evidence="1">
    <location>
        <begin position="110"/>
        <end position="120"/>
    </location>
</feature>
<dbReference type="InterPro" id="IPR008727">
    <property type="entry name" value="PAAR_motif"/>
</dbReference>
<dbReference type="InterPro" id="IPR018712">
    <property type="entry name" value="Tle1-like_cat"/>
</dbReference>
<feature type="compositionally biased region" description="Acidic residues" evidence="1">
    <location>
        <begin position="123"/>
        <end position="140"/>
    </location>
</feature>
<dbReference type="Pfam" id="PF09994">
    <property type="entry name" value="T6SS_Tle1-like_cat"/>
    <property type="match status" value="1"/>
</dbReference>
<keyword evidence="4" id="KW-1185">Reference proteome</keyword>
<proteinExistence type="predicted"/>
<dbReference type="CDD" id="cd14743">
    <property type="entry name" value="PAAR_CT_1"/>
    <property type="match status" value="1"/>
</dbReference>
<accession>A0ABY6ZWW0</accession>
<organism evidence="3 4">
    <name type="scientific">Pseudomonas triclosanedens</name>
    <dbReference type="NCBI Taxonomy" id="2961893"/>
    <lineage>
        <taxon>Bacteria</taxon>
        <taxon>Pseudomonadati</taxon>
        <taxon>Pseudomonadota</taxon>
        <taxon>Gammaproteobacteria</taxon>
        <taxon>Pseudomonadales</taxon>
        <taxon>Pseudomonadaceae</taxon>
        <taxon>Pseudomonas</taxon>
    </lineage>
</organism>
<dbReference type="Proteomes" id="UP001163624">
    <property type="component" value="Chromosome"/>
</dbReference>
<dbReference type="Gene3D" id="2.60.200.60">
    <property type="match status" value="1"/>
</dbReference>